<feature type="domain" description="Ig-like" evidence="13">
    <location>
        <begin position="2982"/>
        <end position="3071"/>
    </location>
</feature>
<feature type="domain" description="Fibronectin type-III" evidence="14">
    <location>
        <begin position="2346"/>
        <end position="2440"/>
    </location>
</feature>
<dbReference type="SUPFAM" id="SSF48726">
    <property type="entry name" value="Immunoglobulin"/>
    <property type="match status" value="33"/>
</dbReference>
<dbReference type="Gene3D" id="2.30.30.40">
    <property type="entry name" value="SH3 Domains"/>
    <property type="match status" value="1"/>
</dbReference>
<dbReference type="InterPro" id="IPR036179">
    <property type="entry name" value="Ig-like_dom_sf"/>
</dbReference>
<feature type="domain" description="DH" evidence="12">
    <location>
        <begin position="3533"/>
        <end position="3718"/>
    </location>
</feature>
<dbReference type="PANTHER" id="PTHR35971">
    <property type="entry name" value="SI:DKEY-31G6.6"/>
    <property type="match status" value="1"/>
</dbReference>
<feature type="domain" description="Ig-like" evidence="13">
    <location>
        <begin position="205"/>
        <end position="258"/>
    </location>
</feature>
<dbReference type="InterPro" id="IPR003599">
    <property type="entry name" value="Ig_sub"/>
</dbReference>
<dbReference type="InterPro" id="IPR003006">
    <property type="entry name" value="Ig/MHC_CS"/>
</dbReference>
<feature type="compositionally biased region" description="Polar residues" evidence="10">
    <location>
        <begin position="4327"/>
        <end position="4340"/>
    </location>
</feature>
<dbReference type="Gene3D" id="2.60.40.10">
    <property type="entry name" value="Immunoglobulins"/>
    <property type="match status" value="34"/>
</dbReference>
<feature type="domain" description="Ig-like" evidence="13">
    <location>
        <begin position="1865"/>
        <end position="1957"/>
    </location>
</feature>
<feature type="domain" description="Ig-like" evidence="13">
    <location>
        <begin position="1346"/>
        <end position="1429"/>
    </location>
</feature>
<keyword evidence="4" id="KW-0963">Cytoplasm</keyword>
<dbReference type="InterPro" id="IPR000048">
    <property type="entry name" value="IQ_motif_EF-hand-BS"/>
</dbReference>
<dbReference type="Pfam" id="PF22697">
    <property type="entry name" value="SOS1_NGEF_PH"/>
    <property type="match status" value="1"/>
</dbReference>
<comment type="caution">
    <text evidence="15">The sequence shown here is derived from an EMBL/GenBank/DDBJ whole genome shotgun (WGS) entry which is preliminary data.</text>
</comment>
<dbReference type="Gene3D" id="2.30.29.30">
    <property type="entry name" value="Pleckstrin-homology domain (PH domain)/Phosphotyrosine-binding domain (PTB)"/>
    <property type="match status" value="1"/>
</dbReference>
<feature type="domain" description="Ig-like" evidence="13">
    <location>
        <begin position="29"/>
        <end position="113"/>
    </location>
</feature>
<dbReference type="InterPro" id="IPR035526">
    <property type="entry name" value="Obscurin_SH3"/>
</dbReference>
<evidence type="ECO:0000256" key="10">
    <source>
        <dbReference type="SAM" id="MobiDB-lite"/>
    </source>
</evidence>
<protein>
    <submittedName>
        <fullName evidence="15">Uncharacterized protein</fullName>
    </submittedName>
</protein>
<dbReference type="Pfam" id="PF00621">
    <property type="entry name" value="RhoGEF"/>
    <property type="match status" value="1"/>
</dbReference>
<feature type="domain" description="Ig-like" evidence="13">
    <location>
        <begin position="991"/>
        <end position="1073"/>
    </location>
</feature>
<dbReference type="InterPro" id="IPR036116">
    <property type="entry name" value="FN3_sf"/>
</dbReference>
<dbReference type="InterPro" id="IPR055251">
    <property type="entry name" value="SOS1_NGEF_PH"/>
</dbReference>
<dbReference type="CDD" id="cd12025">
    <property type="entry name" value="SH3_Obscurin_like"/>
    <property type="match status" value="1"/>
</dbReference>
<evidence type="ECO:0000313" key="16">
    <source>
        <dbReference type="Proteomes" id="UP000198323"/>
    </source>
</evidence>
<feature type="compositionally biased region" description="Polar residues" evidence="10">
    <location>
        <begin position="4279"/>
        <end position="4300"/>
    </location>
</feature>
<dbReference type="InterPro" id="IPR003598">
    <property type="entry name" value="Ig_sub2"/>
</dbReference>
<gene>
    <name evidence="15" type="ORF">ASZ78_001844</name>
</gene>
<feature type="domain" description="Ig-like" evidence="13">
    <location>
        <begin position="901"/>
        <end position="985"/>
    </location>
</feature>
<dbReference type="Pfam" id="PF13927">
    <property type="entry name" value="Ig_3"/>
    <property type="match status" value="1"/>
</dbReference>
<dbReference type="InterPro" id="IPR000219">
    <property type="entry name" value="DH_dom"/>
</dbReference>
<dbReference type="FunFam" id="2.60.40.10:FF:000032">
    <property type="entry name" value="palladin isoform X1"/>
    <property type="match status" value="2"/>
</dbReference>
<dbReference type="SMART" id="SM00060">
    <property type="entry name" value="FN3"/>
    <property type="match status" value="1"/>
</dbReference>
<dbReference type="GO" id="GO:0055013">
    <property type="term" value="P:cardiac muscle cell development"/>
    <property type="evidence" value="ECO:0007669"/>
    <property type="project" value="UniProtKB-ARBA"/>
</dbReference>
<dbReference type="PROSITE" id="PS50002">
    <property type="entry name" value="SH3"/>
    <property type="match status" value="1"/>
</dbReference>
<dbReference type="SUPFAM" id="SSF49265">
    <property type="entry name" value="Fibronectin type III"/>
    <property type="match status" value="1"/>
</dbReference>
<dbReference type="SUPFAM" id="SSF50044">
    <property type="entry name" value="SH3-domain"/>
    <property type="match status" value="1"/>
</dbReference>
<proteinExistence type="inferred from homology"/>
<evidence type="ECO:0000313" key="15">
    <source>
        <dbReference type="EMBL" id="OXB65537.1"/>
    </source>
</evidence>
<dbReference type="CDD" id="cd20971">
    <property type="entry name" value="IgI_1_Titin-A168_like"/>
    <property type="match status" value="1"/>
</dbReference>
<evidence type="ECO:0000256" key="1">
    <source>
        <dbReference type="ARBA" id="ARBA00004496"/>
    </source>
</evidence>
<dbReference type="SMART" id="SM00325">
    <property type="entry name" value="RhoGEF"/>
    <property type="match status" value="1"/>
</dbReference>
<feature type="domain" description="Ig-like" evidence="13">
    <location>
        <begin position="2735"/>
        <end position="2824"/>
    </location>
</feature>
<dbReference type="SUPFAM" id="SSF50729">
    <property type="entry name" value="PH domain-like"/>
    <property type="match status" value="1"/>
</dbReference>
<evidence type="ECO:0000256" key="4">
    <source>
        <dbReference type="ARBA" id="ARBA00022490"/>
    </source>
</evidence>
<feature type="domain" description="Ig-like" evidence="13">
    <location>
        <begin position="1776"/>
        <end position="1860"/>
    </location>
</feature>
<dbReference type="SMART" id="SM00406">
    <property type="entry name" value="IGv"/>
    <property type="match status" value="6"/>
</dbReference>
<evidence type="ECO:0000259" key="11">
    <source>
        <dbReference type="PROSITE" id="PS50002"/>
    </source>
</evidence>
<dbReference type="SMART" id="SM00408">
    <property type="entry name" value="IGc2"/>
    <property type="match status" value="31"/>
</dbReference>
<dbReference type="PANTHER" id="PTHR35971:SF5">
    <property type="entry name" value="OBSCURIN LIKE CYTOSKELETAL ADAPTOR 1"/>
    <property type="match status" value="1"/>
</dbReference>
<feature type="domain" description="Ig-like" evidence="13">
    <location>
        <begin position="1597"/>
        <end position="1681"/>
    </location>
</feature>
<feature type="domain" description="Ig-like" evidence="13">
    <location>
        <begin position="1685"/>
        <end position="1771"/>
    </location>
</feature>
<evidence type="ECO:0000259" key="12">
    <source>
        <dbReference type="PROSITE" id="PS50010"/>
    </source>
</evidence>
<dbReference type="SUPFAM" id="SSF48065">
    <property type="entry name" value="DBL homology domain (DH-domain)"/>
    <property type="match status" value="1"/>
</dbReference>
<keyword evidence="5" id="KW-0597">Phosphoprotein</keyword>
<dbReference type="GO" id="GO:0003007">
    <property type="term" value="P:heart morphogenesis"/>
    <property type="evidence" value="ECO:0007669"/>
    <property type="project" value="UniProtKB-ARBA"/>
</dbReference>
<dbReference type="Gene3D" id="1.20.900.10">
    <property type="entry name" value="Dbl homology (DH) domain"/>
    <property type="match status" value="1"/>
</dbReference>
<feature type="compositionally biased region" description="Basic residues" evidence="10">
    <location>
        <begin position="4238"/>
        <end position="4247"/>
    </location>
</feature>
<dbReference type="CDD" id="cd23767">
    <property type="entry name" value="IQCD"/>
    <property type="match status" value="1"/>
</dbReference>
<comment type="similarity">
    <text evidence="2">Belongs to the protein kinase superfamily. CAMK Ser/Thr protein kinase family.</text>
</comment>
<dbReference type="PROSITE" id="PS50853">
    <property type="entry name" value="FN3"/>
    <property type="match status" value="1"/>
</dbReference>
<dbReference type="FunFam" id="2.60.40.10:FF:000228">
    <property type="entry name" value="obscurin isoform X4"/>
    <property type="match status" value="19"/>
</dbReference>
<feature type="domain" description="Ig-like" evidence="13">
    <location>
        <begin position="2044"/>
        <end position="2129"/>
    </location>
</feature>
<reference evidence="15 16" key="1">
    <citation type="submission" date="2016-07" db="EMBL/GenBank/DDBJ databases">
        <title>Disparate Historic Effective Population Sizes Predicted by Modern Levels of Genome Diversity for the Scaled Quail (Callipepla squamata) and the Northern Bobwhite (Colinus virginianus): Inferences from First and Second Generation Draft Genome Assemblies for Sympatric New World Quail.</title>
        <authorList>
            <person name="Oldeschulte D.L."/>
            <person name="Halley Y.A."/>
            <person name="Bhattarai E.K."/>
            <person name="Brashear W.A."/>
            <person name="Hill J."/>
            <person name="Metz R.P."/>
            <person name="Johnson C.D."/>
            <person name="Rollins D."/>
            <person name="Peterson M.J."/>
            <person name="Bickhart D.M."/>
            <person name="Decker J.E."/>
            <person name="Seabury C.M."/>
        </authorList>
    </citation>
    <scope>NUCLEOTIDE SEQUENCE [LARGE SCALE GENOMIC DNA]</scope>
    <source>
        <strain evidence="15 16">Texas</strain>
        <tissue evidence="15">Leg muscle</tissue>
    </source>
</reference>
<feature type="domain" description="Ig-like" evidence="13">
    <location>
        <begin position="2439"/>
        <end position="2523"/>
    </location>
</feature>
<feature type="domain" description="Ig-like" evidence="13">
    <location>
        <begin position="549"/>
        <end position="630"/>
    </location>
</feature>
<feature type="domain" description="Ig-like" evidence="13">
    <location>
        <begin position="1078"/>
        <end position="1162"/>
    </location>
</feature>
<evidence type="ECO:0000259" key="14">
    <source>
        <dbReference type="PROSITE" id="PS50853"/>
    </source>
</evidence>
<dbReference type="PROSITE" id="PS50835">
    <property type="entry name" value="IG_LIKE"/>
    <property type="match status" value="30"/>
</dbReference>
<dbReference type="EMBL" id="MCFN01000090">
    <property type="protein sequence ID" value="OXB65537.1"/>
    <property type="molecule type" value="Genomic_DNA"/>
</dbReference>
<dbReference type="SMART" id="SM00015">
    <property type="entry name" value="IQ"/>
    <property type="match status" value="1"/>
</dbReference>
<dbReference type="SMART" id="SM00233">
    <property type="entry name" value="PH"/>
    <property type="match status" value="1"/>
</dbReference>
<dbReference type="GO" id="GO:0005085">
    <property type="term" value="F:guanyl-nucleotide exchange factor activity"/>
    <property type="evidence" value="ECO:0007669"/>
    <property type="project" value="InterPro"/>
</dbReference>
<feature type="compositionally biased region" description="Low complexity" evidence="10">
    <location>
        <begin position="4148"/>
        <end position="4161"/>
    </location>
</feature>
<keyword evidence="16" id="KW-1185">Reference proteome</keyword>
<evidence type="ECO:0000256" key="2">
    <source>
        <dbReference type="ARBA" id="ARBA00006692"/>
    </source>
</evidence>
<feature type="domain" description="Ig-like" evidence="13">
    <location>
        <begin position="118"/>
        <end position="202"/>
    </location>
</feature>
<dbReference type="FunFam" id="2.60.40.10:FF:000747">
    <property type="entry name" value="obscurin isoform X6"/>
    <property type="match status" value="1"/>
</dbReference>
<feature type="domain" description="Ig-like" evidence="13">
    <location>
        <begin position="264"/>
        <end position="335"/>
    </location>
</feature>
<feature type="domain" description="Ig-like" evidence="13">
    <location>
        <begin position="3968"/>
        <end position="4058"/>
    </location>
</feature>
<feature type="domain" description="Ig-like" evidence="13">
    <location>
        <begin position="440"/>
        <end position="523"/>
    </location>
</feature>
<dbReference type="CDD" id="cd00096">
    <property type="entry name" value="Ig"/>
    <property type="match status" value="7"/>
</dbReference>
<feature type="domain" description="Ig-like" evidence="13">
    <location>
        <begin position="3257"/>
        <end position="3353"/>
    </location>
</feature>
<evidence type="ECO:0000256" key="9">
    <source>
        <dbReference type="PROSITE-ProRule" id="PRU00192"/>
    </source>
</evidence>
<dbReference type="SMART" id="SM00409">
    <property type="entry name" value="IG"/>
    <property type="match status" value="33"/>
</dbReference>
<feature type="domain" description="Ig-like" evidence="13">
    <location>
        <begin position="1167"/>
        <end position="1251"/>
    </location>
</feature>
<dbReference type="FunFam" id="2.30.29.30:FF:000197">
    <property type="entry name" value="obscurin isoform X5"/>
    <property type="match status" value="1"/>
</dbReference>
<evidence type="ECO:0000259" key="13">
    <source>
        <dbReference type="PROSITE" id="PS50835"/>
    </source>
</evidence>
<dbReference type="Proteomes" id="UP000198323">
    <property type="component" value="Unassembled WGS sequence"/>
</dbReference>
<dbReference type="InterPro" id="IPR007110">
    <property type="entry name" value="Ig-like_dom"/>
</dbReference>
<evidence type="ECO:0000256" key="7">
    <source>
        <dbReference type="ARBA" id="ARBA00023157"/>
    </source>
</evidence>
<accession>A0A226NDF8</accession>
<dbReference type="FunFam" id="2.60.40.10:FF:000773">
    <property type="entry name" value="obscurin isoform X4"/>
    <property type="match status" value="1"/>
</dbReference>
<dbReference type="CDD" id="cd00063">
    <property type="entry name" value="FN3"/>
    <property type="match status" value="1"/>
</dbReference>
<feature type="region of interest" description="Disordered" evidence="10">
    <location>
        <begin position="4238"/>
        <end position="4300"/>
    </location>
</feature>
<evidence type="ECO:0000256" key="3">
    <source>
        <dbReference type="ARBA" id="ARBA00022443"/>
    </source>
</evidence>
<sequence length="4623" mass="514199">MKEESKQIVVQAFSALMPCPYSIYSAVLPTLFTKELTNEEATEGKSISLRCELNKAAANVEWKKGLKTLRSSDKYKMKREGVLAELVIQNLDMTDAGNYSCVCGDQQTMAVLTVHALPAFFKEGLKNREATDGGTATLRCELSKVGVPVEWKKGDKVLKSSDKYRMRQEETSAELLIRDLEVEDTGEYTCVCGDQKTSAVLTVHVEWRKGHKLITPSDKYKLRLKDTIAELTIQNLEEQDAGDYTCVCGDKTTTASLTVHALPPHFKKELKNVEATENGTATFCCELNKPAASVEWRKGDRALETSDKVTIKCKGTTAELVIHDLDLADAGDYTCCYGDQKTTAVLKVNALPARFKEEMKNEEATEGGTATLQCELSRAVPVEWKKKHKVLKSSEKYCMRQEGTTAQLLIHALEVKDAGEYTCVCGDEKTTAVLTVHALPALFKEHLRDKEATEGDVVTLRCELTKAAPVEWKKGHAVLKTSEKYKMRQKDTTAELVIHNLEESDAGDYTCVCGDEQSTASLAVHALPFNQRLFAAPFNPVSIASAALPAHIKESLKGEEVTEGRTATLCCELTKIAQVEWRKGSTLLQASDKYKMRQEGTIMKLLIHDTELKDAGEYTCVCGEQETTAALIVNALPALFKEELKNLQAMESQTATLRCELTKASPVSWKKGNKILRASEKYVMRQDDVLAELEIREVDLQDAGDYTCVCGDQRTTASLTVNALPAVFKEELKNKEVTEGASVSLHCELSKAASVQWKIGSKVLRASDKYQMSPPGTTAELVIHDLDVTDAGDYTCVCGDQKTTAILTVHALPPLFKEELKDEEAEEGGDVTLHCELTKAAPVEWQKDQRALKESEKYHMRQKGPKAELVIHGVAEDDAGDYTCVCGEHQTTAVLTVQAVPPFFQEEMTSKEAVEGGMATLHCQISKASAPVQWKKGHRILTPDSKYSMSQEGCVVELVVHNLDLNDTGDYTCICGNKTTTAALTVHALPPEFKKDLKDLEAVEGGTATLHCELTKPAVVEWKKGQEVLKASKKYKMCQDGAVVKLVIHELDEEDAGDYTCVCGDQQTTATLTVNALPALFKKELQNTEAEEGGTVTLRCELTKPKAPVEWRKGDTTLYPGFKYEMKQQGSCAELVIYDLELDDSGKYTCDSGHQQTTAAVTVHALPVTFKQILQNKESEEGSTATFCCELSKPNAAVEWRKGGVGLQPDEKYEMRQRECLVELLIHNLQLEDTGEYSCDTGDQETKASLHVKARPVLFTKELKDKEVEEGAVVKFQCKLTKDNATVEWRKGTMEIFPCAKYEMKLHGCTAELVIHNVEPEDASDYTCDTGDQQSTAVLRVNAIKPQLKQQLKNEEVEVGGTAKLRCEISISKAEVEWRKDGVVLHSSSKYEMWQQGTFRELRVHHLEPSDAGEYSCKAGDETTSAKLTVKGDDVTFQCQVSHENARDVEWKLQDVALQNNEMNEISVEKGKIHKLTLRKVTEQDIGTITFRVGPHTSTAELTVKVPPAVFKKKLQSTEFQEEETAILHCELSQPDVEVEWRKDAKVISPSSKYEIRQEGTIHTLKIYHLKPEDSGKYTCDNGNEQTTATLTVKALPVVITKPLQNQQAEQGGTITLSCEISKSDATVQWKKAGKVLQPSNKYKMRQAESVAELTILNLSEADAGEYMCDTGDQQTTAAVHVKEPEATIVEMLKDVTSYEGEDAVFECRLSRETTQDAQWFLGDVPLQSNEMNEIKVQGTRHTLILRKVTLEDCGPISFKVGQHTTGAQLTVQALPVFFKHCLKNEEVEEGRTAMLQCELTKPNAPVEWRKGDTVLHSGDKYEIRQEGTLVELFIYDAEVQDAGDYTCDSGDQQTTASLQVKVLPVLFKEELKNVESQEGGTVTLHCEISKPDAPVEWRKGGVVIQPSDKYEMKLKGCSAELIIHGVELDDCGDYTCSTGYEITTGSVYVQEEEAVIVSGLKNTDVFVGESATFTCELSHPGMKNVQWWLDGSPLHNNLVTEISQQDGIIHTLTLNDVACHDSGTVTFRAGSLISSAKLLVKDPTIEVVSPMQDITVDEDGTAEFICQYSRPVHAIWKKNDQEILADGQRVIIDQDWNVSMLKIKPTVPEDSGIYSCEAEGTKVMAALDVQAKNSIVQGLENVEAVEGGEALFECYLSKPECYNYNWLIDDEPAKTTENIEMVYFENGRRHLLLLKNLTLQDNCRVTFMCSDAVTSAFLTVKGWRLQILQPLTDVEVSPGQKATFSCALSEAVPVNEVTWYFNDVEIQPDEDWEIQADGNNYKLILNKAQPHHSGEVTFASREAIASAKLSVLVSVEGSQFTLVGSSIAHIVHHRTSVVPSAHPDPPEEPKVSRTSSHSVTLSWYKPLGDGGCDILGYKVERKIPGVGWQSCSKSVIQSMEFVVDNLTPGEPYRFRVSAVNKFGASEPVHFPQMVQLEPSITITHPLVGGSVSEGEVARLECKLSSEIKENVTWLKGKERIQTGGRYEILSDGKNQILIIHAFKAEDQDTYTCMVSPEVKSVASLCLEVPPVTMLKDIAKEVPPASQQEELVDGHIQPSLPPEAAQEGDLHLLWEALAKKRRMSREPTLDSISEVPEEDEKLQKLRKEEAEQSHYYSEEYSTCDELARTGEADFSFTSSDDESRAGTPSLVNYLKKAEKRSVSVTTKVQSTSTGKLWKQWEKSSVETVVAAPGVKPAEAEIADLDDPSMNNAAVKIQAAFKGYKVRKEIKQQECPVFTETFKDFSGEPGSTLHLECVAHSKSDMKVRWLKDGEELSDGRYYHIDNYSDGTCSLIITGLDRKDAGKYTCEASNKFGKVSHSAKVVIGAEEPQALPKEKRVKQSTDSETESSSGSELDDAFRKAGRRLHRLFRAKISTEMSDVEEELFVSADEGDVEVVDQQTYREDDRYIYIKFEILSEAKTAATRFREMFGALGIPVEIDILEQGPRKIELRIGKATPPTHGKFAPPVLRPPPPLLTSDTAPMFLTELQNQEVQDGYPVSFDCIVIGKPLPTVRWFKDGKAIEENDHYMINEDQEGCHQLIITAVVPTDMGVYRCLAENNMGVASTKAELRVDLTSTDYETAADATETSSYYSAKEYVSSREQEESTTEEEQLPQILDDLHDIHVAPGAPLAKFHLKVKGEKSPQHLDLLVGDVTISVMVIHSLCLYWLLTGYPEPRLYWFKNGQPLKVSDRILKIDKREFHSLEILNVSKSDAGQYSIFVINSAGSAYSSARLVVKDPDEKEEITETDSHEQLIPPRFLERFTNKKVKKGASITLSVKVEGHPPPTITWLKEESQEDILWIKPDTPGYKLASSNMHHSLILLDVKKKYSGAYTCIATNKAGQSICTANLEVADVKEAEVLTQERVMVSEAIMTTLGAVHTSEGDLEAGREGVPKTPISLADVGTEEFFQKLTSRISEMVSAKISQGKQPAKCKLISIEYIFDVYMVTADYVPAAPDKETITLKEGQYVEVLDSAHPLKWLVRTKPTKSSPSRQGWVSPAYLDKRLKLSPEWGTTEVPEFPGECVSEDEYKRKLSVLIQELLISEEDYIQDLQFLQTHHLRYTETCPSVPGVIASQKSTIFRNIDEITRFHSSVLLRSLQKCDTDDDVAMCFIKHEAEFNKYIQYLVGRVQAESIVVSKAVQDFYKRYTDEILTNEDPSQTLIPPLQHYLEKPINRIQQYQTIIKELIRNKARNSQNCTLLEQAYAIVSALSRRAENNLHVSLIENYPGTLESLGEPIRQLPLCALSYFSCQGHFIVWEGAPGARMAWKGHKRHVFLFRNYLVICKPKRDTKTDTYSYIFKNIMKVRPLHPHLNNIDVNDIVEGDDRAFEIWHEREDSVRKYLLQARTVNIKNSWVKEICGIQQRISQPVWIPPDFEEELADCTAELGETVKLACKVTGAPRPSVSWYKDGKPVEVDPHHIIIEDPDGSCTLILDNLTGVDSGQYMCFASSPAGNASTLGKILVQVPPRFVNKVRNAYFVEGEDAQFTCTVEGAPRPQIRWYKDGVLLKDTNKYQTFSEPRSGIIVLVVKNPSNEDMGHYECELVNRLGSAKCGAELYHHTAAALTQERRGDQAITIEGMVLAQLCLSLHYSKTISLRFRHICHLIHVDRWCTCIFTEQETKVPKKTIIIEETITTVVKSPRQRGRVSPARSSSGHSPSRSPRAEPTPEPVFVSKIRQPVHRHEQEATSKSTVPMLYVTEPEDRQGAAAREITVETKTEEQKPKWVEVEEIIEFKVKKSPKPARKRGSSPVKQEKDESGVLTFTFPSSRPMRSPDDDLNTNNSNNKLVEQSKSSLPQESLSEVNIQPLVYTADQEGPQGSNEDRSSPCESEQLGNNSCTDCGSEGKSCPHETSEHCEARVASPLVACGGEPLSFRFETAAADEDGLLFSPVRPEVEEVDELDASWPAEEGIPEVIEDVLPEEENVIIIDEPEELQPEDISTRNLKILTHNGKMLTLEDLEDYVPGEGETYGCNDKNHTTDKPCEISVLQTEISEPTIGKPVLLNLGGPVVPEPRQRFLSTLEEHIPGSVFVSTSRVTGVQSVGSSNISFHVSDACMEVTPGVHAAASSAPSFTVKPSFCTEVQLSADNGQSSFKTEVSTRTLSYGTVGEPVTLHISTEDLSQS</sequence>
<dbReference type="FunFam" id="1.20.900.10:FF:000027">
    <property type="entry name" value="Obscurin, cytoskeletal calmodulin and titin-interacting RhoGEF"/>
    <property type="match status" value="1"/>
</dbReference>
<feature type="compositionally biased region" description="Low complexity" evidence="10">
    <location>
        <begin position="2844"/>
        <end position="2853"/>
    </location>
</feature>
<dbReference type="InterPro" id="IPR052385">
    <property type="entry name" value="Obscurin/Obscurin-like_Reg"/>
</dbReference>
<dbReference type="GO" id="GO:0005737">
    <property type="term" value="C:cytoplasm"/>
    <property type="evidence" value="ECO:0007669"/>
    <property type="project" value="UniProtKB-SubCell"/>
</dbReference>
<dbReference type="STRING" id="9009.A0A226NDF8"/>
<feature type="domain" description="Ig-like" evidence="13">
    <location>
        <begin position="1969"/>
        <end position="2027"/>
    </location>
</feature>
<keyword evidence="7" id="KW-1015">Disulfide bond</keyword>
<dbReference type="Pfam" id="PF07679">
    <property type="entry name" value="I-set"/>
    <property type="match status" value="31"/>
</dbReference>
<dbReference type="InterPro" id="IPR013098">
    <property type="entry name" value="Ig_I-set"/>
</dbReference>
<feature type="domain" description="Ig-like" evidence="13">
    <location>
        <begin position="352"/>
        <end position="435"/>
    </location>
</feature>
<dbReference type="Pfam" id="PF00612">
    <property type="entry name" value="IQ"/>
    <property type="match status" value="1"/>
</dbReference>
<evidence type="ECO:0000256" key="5">
    <source>
        <dbReference type="ARBA" id="ARBA00022553"/>
    </source>
</evidence>
<dbReference type="FunFam" id="2.60.40.10:FF:000523">
    <property type="entry name" value="obscurin isoform X4"/>
    <property type="match status" value="1"/>
</dbReference>
<dbReference type="InterPro" id="IPR013783">
    <property type="entry name" value="Ig-like_fold"/>
</dbReference>
<feature type="compositionally biased region" description="Basic and acidic residues" evidence="10">
    <location>
        <begin position="2834"/>
        <end position="2843"/>
    </location>
</feature>
<dbReference type="FunFam" id="2.60.40.10:FF:000421">
    <property type="entry name" value="LOW QUALITY PROTEIN: obscurin"/>
    <property type="match status" value="3"/>
</dbReference>
<dbReference type="PROSITE" id="PS50010">
    <property type="entry name" value="DH_2"/>
    <property type="match status" value="1"/>
</dbReference>
<keyword evidence="8" id="KW-0393">Immunoglobulin domain</keyword>
<dbReference type="OrthoDB" id="10072266at2759"/>
<feature type="region of interest" description="Disordered" evidence="10">
    <location>
        <begin position="2830"/>
        <end position="2857"/>
    </location>
</feature>
<feature type="region of interest" description="Disordered" evidence="10">
    <location>
        <begin position="4139"/>
        <end position="4192"/>
    </location>
</feature>
<dbReference type="PROSITE" id="PS00290">
    <property type="entry name" value="IG_MHC"/>
    <property type="match status" value="1"/>
</dbReference>
<dbReference type="FunFam" id="2.60.40.10:FF:000380">
    <property type="entry name" value="obscurin isoform X3"/>
    <property type="match status" value="1"/>
</dbReference>
<feature type="region of interest" description="Disordered" evidence="10">
    <location>
        <begin position="4313"/>
        <end position="4351"/>
    </location>
</feature>
<feature type="domain" description="Ig-like" evidence="13">
    <location>
        <begin position="1256"/>
        <end position="1340"/>
    </location>
</feature>
<comment type="subcellular location">
    <subcellularLocation>
        <location evidence="1">Cytoplasm</location>
    </subcellularLocation>
</comment>
<feature type="domain" description="Ig-like" evidence="13">
    <location>
        <begin position="1508"/>
        <end position="1592"/>
    </location>
</feature>
<dbReference type="PROSITE" id="PS50096">
    <property type="entry name" value="IQ"/>
    <property type="match status" value="1"/>
</dbReference>
<dbReference type="InterPro" id="IPR003961">
    <property type="entry name" value="FN3_dom"/>
</dbReference>
<name>A0A226NDF8_CALSU</name>
<feature type="domain" description="Ig-like" evidence="13">
    <location>
        <begin position="3114"/>
        <end position="3235"/>
    </location>
</feature>
<feature type="domain" description="Ig-like" evidence="13">
    <location>
        <begin position="813"/>
        <end position="896"/>
    </location>
</feature>
<dbReference type="InterPro" id="IPR001849">
    <property type="entry name" value="PH_domain"/>
</dbReference>
<feature type="domain" description="SH3" evidence="11">
    <location>
        <begin position="3440"/>
        <end position="3507"/>
    </location>
</feature>
<dbReference type="InterPro" id="IPR001452">
    <property type="entry name" value="SH3_domain"/>
</dbReference>
<evidence type="ECO:0000256" key="8">
    <source>
        <dbReference type="ARBA" id="ARBA00023319"/>
    </source>
</evidence>
<keyword evidence="6" id="KW-0677">Repeat</keyword>
<dbReference type="InterPro" id="IPR036028">
    <property type="entry name" value="SH3-like_dom_sf"/>
</dbReference>
<dbReference type="InterPro" id="IPR035899">
    <property type="entry name" value="DBL_dom_sf"/>
</dbReference>
<feature type="domain" description="Ig-like" evidence="13">
    <location>
        <begin position="637"/>
        <end position="720"/>
    </location>
</feature>
<keyword evidence="3 9" id="KW-0728">SH3 domain</keyword>
<feature type="domain" description="Ig-like" evidence="13">
    <location>
        <begin position="725"/>
        <end position="808"/>
    </location>
</feature>
<dbReference type="Pfam" id="PF00041">
    <property type="entry name" value="fn3"/>
    <property type="match status" value="1"/>
</dbReference>
<dbReference type="InterPro" id="IPR011993">
    <property type="entry name" value="PH-like_dom_sf"/>
</dbReference>
<feature type="domain" description="Ig-like" evidence="13">
    <location>
        <begin position="3874"/>
        <end position="3964"/>
    </location>
</feature>
<evidence type="ECO:0000256" key="6">
    <source>
        <dbReference type="ARBA" id="ARBA00022737"/>
    </source>
</evidence>
<organism evidence="15 16">
    <name type="scientific">Callipepla squamata</name>
    <name type="common">Scaled quail</name>
    <dbReference type="NCBI Taxonomy" id="9009"/>
    <lineage>
        <taxon>Eukaryota</taxon>
        <taxon>Metazoa</taxon>
        <taxon>Chordata</taxon>
        <taxon>Craniata</taxon>
        <taxon>Vertebrata</taxon>
        <taxon>Euteleostomi</taxon>
        <taxon>Archelosauria</taxon>
        <taxon>Archosauria</taxon>
        <taxon>Dinosauria</taxon>
        <taxon>Saurischia</taxon>
        <taxon>Theropoda</taxon>
        <taxon>Coelurosauria</taxon>
        <taxon>Aves</taxon>
        <taxon>Neognathae</taxon>
        <taxon>Galloanserae</taxon>
        <taxon>Galliformes</taxon>
        <taxon>Odontophoridae</taxon>
        <taxon>Callipepla</taxon>
    </lineage>
</organism>
<dbReference type="FunFam" id="2.60.40.10:FF:000107">
    <property type="entry name" value="Myosin, light chain kinase a"/>
    <property type="match status" value="1"/>
</dbReference>
<dbReference type="InterPro" id="IPR013106">
    <property type="entry name" value="Ig_V-set"/>
</dbReference>